<evidence type="ECO:0000256" key="2">
    <source>
        <dbReference type="ARBA" id="ARBA00012417"/>
    </source>
</evidence>
<keyword evidence="5" id="KW-0239">DNA-directed DNA polymerase</keyword>
<feature type="domain" description="DNA-directed DNA polymerase family B multifunctional" evidence="9">
    <location>
        <begin position="653"/>
        <end position="1149"/>
    </location>
</feature>
<evidence type="ECO:0000256" key="4">
    <source>
        <dbReference type="ARBA" id="ARBA00022695"/>
    </source>
</evidence>
<dbReference type="Pfam" id="PF03104">
    <property type="entry name" value="DNA_pol_B_exo1"/>
    <property type="match status" value="2"/>
</dbReference>
<evidence type="ECO:0000259" key="9">
    <source>
        <dbReference type="Pfam" id="PF00136"/>
    </source>
</evidence>
<dbReference type="Gene3D" id="3.30.420.10">
    <property type="entry name" value="Ribonuclease H-like superfamily/Ribonuclease H"/>
    <property type="match status" value="2"/>
</dbReference>
<dbReference type="Gene3D" id="1.10.287.690">
    <property type="entry name" value="Helix hairpin bin"/>
    <property type="match status" value="1"/>
</dbReference>
<sequence>MSSYTIHVFDAIARDQKVIRATEEGLEVQYSTADESDNSTSYSRRKKGSASKPADLARNELVIHLFGMTAEGQSVRIEVNGFRPFFYVALPECNTPTEVSRMKNKLQDKICAHPTFRSLSSSLGFELVHKQKLIGYTGGKLFPFLKISMPSMKLFYELRKYFLDDQQKPRVSLGPGQKPLEIFESNIDPMLRFFHIRDLQTCGWIGVKGDVLDSDDTTIKIRADWENIFPASGAVVTAPFKHAFWDIECYSYDKEFPVAQQGYRRVAKQLWYSVGTKDAHTVSGLLKEAFARMEGSKITIPPFKNPSYVAKPAHIASIVDSGDFVSSIKGIWEGRDGILVKEREERLAKLTKLLDSSFKTFAPIAGDPIIQIGTVVFSQGKLSRHIFVLGGCSAIEGAEVHKFKTEKDLLLSWFSWVVEENFDVFAGYNIFGFDERYIWNRLEELGLEQEECVQKMTRLWDEGGEMKLQEKFLSSSALGDNMLYMWNTPGRLRIDLYGHIKRKAQLSSYKLDSVCAAFLSGKLSGISAVEGKTDTWLLKTKQKSDARLGRYVQVLNELGEDLSEKMEIVGIMDTGIVVVSEEELSAVAGEAVKWAIVKDDVSPQELFRLHRGSDADRARIAAYCIQDCELVYELYKKLDVFNEAMAMANVCSVPVSYIFTRGQGIKIESLIFKDCMLKGQLIVVQPGAAFGSGSAAAGAEVQEEGYEGAIVLDPKPGFYTESPIGVCDFASLYPSTIISENISHDMLVWTKDYDLDGKLVCVKYGSVEAERLAPEGTRWTDIEFDILRPDPADTHKHPKKIRMGTRLCRYAQMQGGVKGSLPQIVGKLLAARKAKREEIKKTDDPFKKALLDAEQNAYKLTANSLYGQLGSKTFKIRLQDLAASVTAYARKQIMFSKEAIEQFYGPGAADPRCSAEITYGDTDSLFVNFNPRNPQTGERLKGRESIVATIALTEEAGHFITGALKAPHDFEYDKVFYPFIIFSKKRYVGNKYEESPDEFKETSMGIVLKRRDNAPLLKMIYGGAIDRLLNQRDVVGATHFVKEKVRELVDGKIKLSQLTITKSLAAEYASSPPAHKVLADRIAARDPGNAPSSGDRIGFVYVKPAAGQMASKLQGDRVETPTWIMEKKLVPDAEYYIDHQLMNPLSQLFGLLLERMPGFVAPSSWPADPDKRIGQRELLASQLLFREGFQTCKQLATKDFIAKISGASSAFASVSASVKASASASAKRAMPVNTSLMAAAPKKQSLMDVFLKDTAMMGDERLAKEMRASRRGKAKASAGE</sequence>
<dbReference type="GO" id="GO:0003887">
    <property type="term" value="F:DNA-directed DNA polymerase activity"/>
    <property type="evidence" value="ECO:0007669"/>
    <property type="project" value="UniProtKB-KW"/>
</dbReference>
<evidence type="ECO:0000256" key="7">
    <source>
        <dbReference type="ARBA" id="ARBA00049244"/>
    </source>
</evidence>
<keyword evidence="3" id="KW-0808">Transferase</keyword>
<feature type="domain" description="DNA-directed DNA polymerase family B exonuclease" evidence="10">
    <location>
        <begin position="365"/>
        <end position="514"/>
    </location>
</feature>
<dbReference type="InterPro" id="IPR017964">
    <property type="entry name" value="DNA-dir_DNA_pol_B_CS"/>
</dbReference>
<dbReference type="PANTHER" id="PTHR10322">
    <property type="entry name" value="DNA POLYMERASE CATALYTIC SUBUNIT"/>
    <property type="match status" value="1"/>
</dbReference>
<comment type="catalytic activity">
    <reaction evidence="7">
        <text>DNA(n) + a 2'-deoxyribonucleoside 5'-triphosphate = DNA(n+1) + diphosphate</text>
        <dbReference type="Rhea" id="RHEA:22508"/>
        <dbReference type="Rhea" id="RHEA-COMP:17339"/>
        <dbReference type="Rhea" id="RHEA-COMP:17340"/>
        <dbReference type="ChEBI" id="CHEBI:33019"/>
        <dbReference type="ChEBI" id="CHEBI:61560"/>
        <dbReference type="ChEBI" id="CHEBI:173112"/>
        <dbReference type="EC" id="2.7.7.7"/>
    </reaction>
</comment>
<dbReference type="PANTHER" id="PTHR10322:SF23">
    <property type="entry name" value="DNA POLYMERASE DELTA CATALYTIC SUBUNIT"/>
    <property type="match status" value="1"/>
</dbReference>
<dbReference type="GO" id="GO:0006297">
    <property type="term" value="P:nucleotide-excision repair, DNA gap filling"/>
    <property type="evidence" value="ECO:0007669"/>
    <property type="project" value="TreeGrafter"/>
</dbReference>
<organism evidence="11">
    <name type="scientific">viral metagenome</name>
    <dbReference type="NCBI Taxonomy" id="1070528"/>
    <lineage>
        <taxon>unclassified sequences</taxon>
        <taxon>metagenomes</taxon>
        <taxon>organismal metagenomes</taxon>
    </lineage>
</organism>
<evidence type="ECO:0000256" key="6">
    <source>
        <dbReference type="ARBA" id="ARBA00023125"/>
    </source>
</evidence>
<protein>
    <recommendedName>
        <fullName evidence="2">DNA-directed DNA polymerase</fullName>
        <ecNumber evidence="2">2.7.7.7</ecNumber>
    </recommendedName>
</protein>
<dbReference type="InterPro" id="IPR006133">
    <property type="entry name" value="DNA-dir_DNA_pol_B_exonuc"/>
</dbReference>
<feature type="domain" description="DNA-directed DNA polymerase family B exonuclease" evidence="10">
    <location>
        <begin position="181"/>
        <end position="261"/>
    </location>
</feature>
<dbReference type="GO" id="GO:0000166">
    <property type="term" value="F:nucleotide binding"/>
    <property type="evidence" value="ECO:0007669"/>
    <property type="project" value="InterPro"/>
</dbReference>
<keyword evidence="4" id="KW-0548">Nucleotidyltransferase</keyword>
<feature type="compositionally biased region" description="Polar residues" evidence="8">
    <location>
        <begin position="30"/>
        <end position="42"/>
    </location>
</feature>
<dbReference type="InterPro" id="IPR023211">
    <property type="entry name" value="DNA_pol_palm_dom_sf"/>
</dbReference>
<dbReference type="GO" id="GO:0045004">
    <property type="term" value="P:DNA replication proofreading"/>
    <property type="evidence" value="ECO:0007669"/>
    <property type="project" value="TreeGrafter"/>
</dbReference>
<dbReference type="EMBL" id="MN740925">
    <property type="protein sequence ID" value="QHU18169.1"/>
    <property type="molecule type" value="Genomic_DNA"/>
</dbReference>
<dbReference type="Pfam" id="PF00136">
    <property type="entry name" value="DNA_pol_B"/>
    <property type="match status" value="1"/>
</dbReference>
<dbReference type="InterPro" id="IPR050240">
    <property type="entry name" value="DNA_pol_type-B"/>
</dbReference>
<proteinExistence type="inferred from homology"/>
<keyword evidence="6" id="KW-0238">DNA-binding</keyword>
<dbReference type="InterPro" id="IPR042087">
    <property type="entry name" value="DNA_pol_B_thumb"/>
</dbReference>
<dbReference type="GO" id="GO:0043625">
    <property type="term" value="C:delta DNA polymerase complex"/>
    <property type="evidence" value="ECO:0007669"/>
    <property type="project" value="TreeGrafter"/>
</dbReference>
<evidence type="ECO:0000313" key="11">
    <source>
        <dbReference type="EMBL" id="QHU18169.1"/>
    </source>
</evidence>
<dbReference type="Gene3D" id="3.90.1600.10">
    <property type="entry name" value="Palm domain of DNA polymerase"/>
    <property type="match status" value="1"/>
</dbReference>
<name>A0A6C0KKM3_9ZZZZ</name>
<dbReference type="GO" id="GO:0008296">
    <property type="term" value="F:3'-5'-DNA exonuclease activity"/>
    <property type="evidence" value="ECO:0007669"/>
    <property type="project" value="TreeGrafter"/>
</dbReference>
<comment type="similarity">
    <text evidence="1">Belongs to the DNA polymerase type-B family.</text>
</comment>
<dbReference type="InterPro" id="IPR006134">
    <property type="entry name" value="DNA-dir_DNA_pol_B_multi_dom"/>
</dbReference>
<dbReference type="InterPro" id="IPR006172">
    <property type="entry name" value="DNA-dir_DNA_pol_B"/>
</dbReference>
<dbReference type="Gene3D" id="1.10.132.60">
    <property type="entry name" value="DNA polymerase family B, C-terminal domain"/>
    <property type="match status" value="1"/>
</dbReference>
<feature type="region of interest" description="Disordered" evidence="8">
    <location>
        <begin position="30"/>
        <end position="51"/>
    </location>
</feature>
<dbReference type="SUPFAM" id="SSF56672">
    <property type="entry name" value="DNA/RNA polymerases"/>
    <property type="match status" value="1"/>
</dbReference>
<dbReference type="AlphaFoldDB" id="A0A6C0KKM3"/>
<dbReference type="SUPFAM" id="SSF53098">
    <property type="entry name" value="Ribonuclease H-like"/>
    <property type="match status" value="1"/>
</dbReference>
<dbReference type="InterPro" id="IPR012337">
    <property type="entry name" value="RNaseH-like_sf"/>
</dbReference>
<evidence type="ECO:0000256" key="8">
    <source>
        <dbReference type="SAM" id="MobiDB-lite"/>
    </source>
</evidence>
<evidence type="ECO:0000256" key="1">
    <source>
        <dbReference type="ARBA" id="ARBA00005755"/>
    </source>
</evidence>
<dbReference type="PRINTS" id="PR00106">
    <property type="entry name" value="DNAPOLB"/>
</dbReference>
<reference evidence="11" key="1">
    <citation type="journal article" date="2020" name="Nature">
        <title>Giant virus diversity and host interactions through global metagenomics.</title>
        <authorList>
            <person name="Schulz F."/>
            <person name="Roux S."/>
            <person name="Paez-Espino D."/>
            <person name="Jungbluth S."/>
            <person name="Walsh D.A."/>
            <person name="Denef V.J."/>
            <person name="McMahon K.D."/>
            <person name="Konstantinidis K.T."/>
            <person name="Eloe-Fadrosh E.A."/>
            <person name="Kyrpides N.C."/>
            <person name="Woyke T."/>
        </authorList>
    </citation>
    <scope>NUCLEOTIDE SEQUENCE</scope>
    <source>
        <strain evidence="11">GVMAG-S-3300013006-138</strain>
    </source>
</reference>
<evidence type="ECO:0000256" key="5">
    <source>
        <dbReference type="ARBA" id="ARBA00022932"/>
    </source>
</evidence>
<accession>A0A6C0KKM3</accession>
<dbReference type="GO" id="GO:0003677">
    <property type="term" value="F:DNA binding"/>
    <property type="evidence" value="ECO:0007669"/>
    <property type="project" value="UniProtKB-KW"/>
</dbReference>
<dbReference type="GO" id="GO:0006287">
    <property type="term" value="P:base-excision repair, gap-filling"/>
    <property type="evidence" value="ECO:0007669"/>
    <property type="project" value="TreeGrafter"/>
</dbReference>
<dbReference type="Gene3D" id="3.30.342.10">
    <property type="entry name" value="DNA Polymerase, chain B, domain 1"/>
    <property type="match status" value="1"/>
</dbReference>
<dbReference type="SMART" id="SM00486">
    <property type="entry name" value="POLBc"/>
    <property type="match status" value="1"/>
</dbReference>
<dbReference type="InterPro" id="IPR043502">
    <property type="entry name" value="DNA/RNA_pol_sf"/>
</dbReference>
<dbReference type="EC" id="2.7.7.7" evidence="2"/>
<dbReference type="PROSITE" id="PS00116">
    <property type="entry name" value="DNA_POLYMERASE_B"/>
    <property type="match status" value="1"/>
</dbReference>
<evidence type="ECO:0000256" key="3">
    <source>
        <dbReference type="ARBA" id="ARBA00022679"/>
    </source>
</evidence>
<evidence type="ECO:0000259" key="10">
    <source>
        <dbReference type="Pfam" id="PF03104"/>
    </source>
</evidence>
<dbReference type="InterPro" id="IPR036397">
    <property type="entry name" value="RNaseH_sf"/>
</dbReference>